<evidence type="ECO:0000256" key="10">
    <source>
        <dbReference type="SAM" id="SignalP"/>
    </source>
</evidence>
<evidence type="ECO:0000256" key="9">
    <source>
        <dbReference type="SAM" id="MobiDB-lite"/>
    </source>
</evidence>
<dbReference type="FunFam" id="2.40.70.10:FF:000023">
    <property type="entry name" value="Aspartic protease"/>
    <property type="match status" value="1"/>
</dbReference>
<feature type="signal peptide" evidence="10">
    <location>
        <begin position="1"/>
        <end position="21"/>
    </location>
</feature>
<accession>A0AA35NI23</accession>
<evidence type="ECO:0000259" key="11">
    <source>
        <dbReference type="PROSITE" id="PS51767"/>
    </source>
</evidence>
<dbReference type="PROSITE" id="PS00141">
    <property type="entry name" value="ASP_PROTEASE"/>
    <property type="match status" value="2"/>
</dbReference>
<dbReference type="EMBL" id="OX365923">
    <property type="protein sequence ID" value="CAI4046461.1"/>
    <property type="molecule type" value="Genomic_DNA"/>
</dbReference>
<dbReference type="InterPro" id="IPR021109">
    <property type="entry name" value="Peptidase_aspartic_dom_sf"/>
</dbReference>
<feature type="compositionally biased region" description="Low complexity" evidence="9">
    <location>
        <begin position="530"/>
        <end position="542"/>
    </location>
</feature>
<dbReference type="InterPro" id="IPR001461">
    <property type="entry name" value="Aspartic_peptidase_A1"/>
</dbReference>
<proteinExistence type="inferred from homology"/>
<dbReference type="PANTHER" id="PTHR47966:SF65">
    <property type="entry name" value="ASPARTIC-TYPE ENDOPEPTIDASE"/>
    <property type="match status" value="1"/>
</dbReference>
<dbReference type="Pfam" id="PF00026">
    <property type="entry name" value="Asp"/>
    <property type="match status" value="1"/>
</dbReference>
<sequence>MRLATIRSALLSSLFASQTLAKLIPVATDGDGGDTGSKFVKLSFDKLYGDSLDTAGRDKKPEVRLSKRADGYEEIIITNQQSFYSVDLEVGTPAQNITVLVDTGSSDLWIMGSSNPYCSSDDSSKYVLRKRDTSSSSGDLVNDINPFGWLTETGSVTGATATATGSGTATQSVPASEATMDCEEYGTFTSSDSSTFKSNNTAFEISYGDGTFAAGTFGTDVLNLSDLNVTGLSFAVANETNSTMGVLGIGLPSLEVTYSGSSASNGGKSYKYDNFPIVLKNSGAIKSNAYSLYLNDSDAKHGTILFGGVDHNKYSGTLYTVALVNTLSGFTSPIQFDITLNGLGIIDDNGDEKTLTTTKIPVLLDSGTTLTYLPVEMVELIAENVGAQYSSRIGYYVMECPSSDNSTEIVFDFGGFHINASLSSFILSTSGNTCLLGIIPTSDSTGSILGDSFLTNAYVVYDLENLEISMAQAKYNVTSEDIEVISTSVPNAVKAPGYTNTWSTTASIATGGNIFTVDSSSTASYSGNVTSSTASATSTTSSKKNGGDRIVPSLPFTLISLLFAFI</sequence>
<evidence type="ECO:0000313" key="12">
    <source>
        <dbReference type="EMBL" id="CAI4046461.1"/>
    </source>
</evidence>
<evidence type="ECO:0000313" key="13">
    <source>
        <dbReference type="Proteomes" id="UP001162090"/>
    </source>
</evidence>
<feature type="disulfide bond" evidence="7">
    <location>
        <begin position="400"/>
        <end position="434"/>
    </location>
</feature>
<gene>
    <name evidence="12" type="primary">SUVC12G1780</name>
    <name evidence="12" type="ORF">SUVC_12G1780</name>
</gene>
<evidence type="ECO:0000256" key="7">
    <source>
        <dbReference type="PIRSR" id="PIRSR601461-2"/>
    </source>
</evidence>
<keyword evidence="5 8" id="KW-0378">Hydrolase</keyword>
<protein>
    <recommendedName>
        <fullName evidence="11">Peptidase A1 domain-containing protein</fullName>
    </recommendedName>
</protein>
<comment type="similarity">
    <text evidence="1 8">Belongs to the peptidase A1 family.</text>
</comment>
<dbReference type="GO" id="GO:0006508">
    <property type="term" value="P:proteolysis"/>
    <property type="evidence" value="ECO:0007669"/>
    <property type="project" value="UniProtKB-KW"/>
</dbReference>
<reference evidence="12" key="1">
    <citation type="submission" date="2022-10" db="EMBL/GenBank/DDBJ databases">
        <authorList>
            <person name="Byrne P K."/>
        </authorList>
    </citation>
    <scope>NUCLEOTIDE SEQUENCE</scope>
    <source>
        <strain evidence="12">CBS7001</strain>
    </source>
</reference>
<evidence type="ECO:0000256" key="1">
    <source>
        <dbReference type="ARBA" id="ARBA00007447"/>
    </source>
</evidence>
<evidence type="ECO:0000256" key="6">
    <source>
        <dbReference type="PIRSR" id="PIRSR601461-1"/>
    </source>
</evidence>
<dbReference type="PANTHER" id="PTHR47966">
    <property type="entry name" value="BETA-SITE APP-CLEAVING ENZYME, ISOFORM A-RELATED"/>
    <property type="match status" value="1"/>
</dbReference>
<name>A0AA35NI23_SACUV</name>
<dbReference type="GO" id="GO:0004190">
    <property type="term" value="F:aspartic-type endopeptidase activity"/>
    <property type="evidence" value="ECO:0007669"/>
    <property type="project" value="UniProtKB-KW"/>
</dbReference>
<dbReference type="InterPro" id="IPR001969">
    <property type="entry name" value="Aspartic_peptidase_AS"/>
</dbReference>
<feature type="active site" evidence="6">
    <location>
        <position position="102"/>
    </location>
</feature>
<dbReference type="GO" id="GO:0071944">
    <property type="term" value="C:cell periphery"/>
    <property type="evidence" value="ECO:0007669"/>
    <property type="project" value="UniProtKB-ARBA"/>
</dbReference>
<dbReference type="AlphaFoldDB" id="A0AA35NI23"/>
<dbReference type="Proteomes" id="UP001162090">
    <property type="component" value="Chromosome 12"/>
</dbReference>
<dbReference type="PROSITE" id="PS51767">
    <property type="entry name" value="PEPTIDASE_A1"/>
    <property type="match status" value="1"/>
</dbReference>
<dbReference type="PRINTS" id="PR00792">
    <property type="entry name" value="PEPSIN"/>
</dbReference>
<feature type="domain" description="Peptidase A1" evidence="11">
    <location>
        <begin position="84"/>
        <end position="471"/>
    </location>
</feature>
<dbReference type="InterPro" id="IPR033121">
    <property type="entry name" value="PEPTIDASE_A1"/>
</dbReference>
<evidence type="ECO:0000256" key="2">
    <source>
        <dbReference type="ARBA" id="ARBA00022670"/>
    </source>
</evidence>
<feature type="region of interest" description="Disordered" evidence="9">
    <location>
        <begin position="522"/>
        <end position="546"/>
    </location>
</feature>
<feature type="chain" id="PRO_5041242141" description="Peptidase A1 domain-containing protein" evidence="10">
    <location>
        <begin position="22"/>
        <end position="566"/>
    </location>
</feature>
<keyword evidence="7" id="KW-1015">Disulfide bond</keyword>
<evidence type="ECO:0000256" key="3">
    <source>
        <dbReference type="ARBA" id="ARBA00022729"/>
    </source>
</evidence>
<keyword evidence="2 8" id="KW-0645">Protease</keyword>
<dbReference type="InterPro" id="IPR033876">
    <property type="entry name" value="SAP-like"/>
</dbReference>
<evidence type="ECO:0000256" key="4">
    <source>
        <dbReference type="ARBA" id="ARBA00022750"/>
    </source>
</evidence>
<keyword evidence="4 8" id="KW-0064">Aspartyl protease</keyword>
<keyword evidence="3 10" id="KW-0732">Signal</keyword>
<evidence type="ECO:0000256" key="5">
    <source>
        <dbReference type="ARBA" id="ARBA00022801"/>
    </source>
</evidence>
<dbReference type="Gene3D" id="2.40.70.10">
    <property type="entry name" value="Acid Proteases"/>
    <property type="match status" value="2"/>
</dbReference>
<evidence type="ECO:0000256" key="8">
    <source>
        <dbReference type="RuleBase" id="RU000454"/>
    </source>
</evidence>
<dbReference type="SUPFAM" id="SSF50630">
    <property type="entry name" value="Acid proteases"/>
    <property type="match status" value="1"/>
</dbReference>
<dbReference type="CDD" id="cd05474">
    <property type="entry name" value="SAP_like"/>
    <property type="match status" value="1"/>
</dbReference>
<feature type="active site" evidence="6">
    <location>
        <position position="365"/>
    </location>
</feature>
<organism evidence="12 13">
    <name type="scientific">Saccharomyces uvarum</name>
    <name type="common">Yeast</name>
    <name type="synonym">Saccharomyces bayanus var. uvarum</name>
    <dbReference type="NCBI Taxonomy" id="230603"/>
    <lineage>
        <taxon>Eukaryota</taxon>
        <taxon>Fungi</taxon>
        <taxon>Dikarya</taxon>
        <taxon>Ascomycota</taxon>
        <taxon>Saccharomycotina</taxon>
        <taxon>Saccharomycetes</taxon>
        <taxon>Saccharomycetales</taxon>
        <taxon>Saccharomycetaceae</taxon>
        <taxon>Saccharomyces</taxon>
    </lineage>
</organism>